<dbReference type="EMBL" id="QXWK01000036">
    <property type="protein sequence ID" value="NBH62774.1"/>
    <property type="molecule type" value="Genomic_DNA"/>
</dbReference>
<evidence type="ECO:0000313" key="2">
    <source>
        <dbReference type="Proteomes" id="UP000446866"/>
    </source>
</evidence>
<comment type="caution">
    <text evidence="1">The sequence shown here is derived from an EMBL/GenBank/DDBJ whole genome shotgun (WGS) entry which is preliminary data.</text>
</comment>
<organism evidence="1 2">
    <name type="scientific">Anaerotruncus colihominis</name>
    <dbReference type="NCBI Taxonomy" id="169435"/>
    <lineage>
        <taxon>Bacteria</taxon>
        <taxon>Bacillati</taxon>
        <taxon>Bacillota</taxon>
        <taxon>Clostridia</taxon>
        <taxon>Eubacteriales</taxon>
        <taxon>Oscillospiraceae</taxon>
        <taxon>Anaerotruncus</taxon>
    </lineage>
</organism>
<dbReference type="Proteomes" id="UP000446866">
    <property type="component" value="Unassembled WGS sequence"/>
</dbReference>
<name>A0A845QMZ9_9FIRM</name>
<dbReference type="AlphaFoldDB" id="A0A845QMZ9"/>
<reference evidence="1 2" key="1">
    <citation type="submission" date="2018-08" db="EMBL/GenBank/DDBJ databases">
        <title>Murine metabolic-syndrome-specific gut microbial biobank.</title>
        <authorList>
            <person name="Liu C."/>
        </authorList>
    </citation>
    <scope>NUCLEOTIDE SEQUENCE [LARGE SCALE GENOMIC DNA]</scope>
    <source>
        <strain evidence="1 2">28</strain>
    </source>
</reference>
<proteinExistence type="predicted"/>
<keyword evidence="2" id="KW-1185">Reference proteome</keyword>
<gene>
    <name evidence="1" type="ORF">D0435_14060</name>
</gene>
<accession>A0A845QMZ9</accession>
<protein>
    <submittedName>
        <fullName evidence="1">Uncharacterized protein</fullName>
    </submittedName>
</protein>
<evidence type="ECO:0000313" key="1">
    <source>
        <dbReference type="EMBL" id="NBH62774.1"/>
    </source>
</evidence>
<sequence>MEDVVPMTRSERYMLRNWVRSGHEIESNPWEYLDSDGWQLNYLQAYRLEYGYSAGPWDSWKGPDTQPLWCEERKCYVKHDELLEL</sequence>